<dbReference type="AlphaFoldDB" id="A0A941W2S7"/>
<proteinExistence type="predicted"/>
<evidence type="ECO:0000313" key="1">
    <source>
        <dbReference type="EMBL" id="MBS1258515.1"/>
    </source>
</evidence>
<gene>
    <name evidence="1" type="ORF">MAG551_01574</name>
</gene>
<accession>A0A941W2S7</accession>
<organism evidence="1 2">
    <name type="scientific">Candidatus Scalindua arabica</name>
    <dbReference type="NCBI Taxonomy" id="1127984"/>
    <lineage>
        <taxon>Bacteria</taxon>
        <taxon>Pseudomonadati</taxon>
        <taxon>Planctomycetota</taxon>
        <taxon>Candidatus Brocadiia</taxon>
        <taxon>Candidatus Brocadiales</taxon>
        <taxon>Candidatus Scalinduaceae</taxon>
        <taxon>Candidatus Scalindua</taxon>
    </lineage>
</organism>
<name>A0A941W2S7_9BACT</name>
<evidence type="ECO:0000313" key="2">
    <source>
        <dbReference type="Proteomes" id="UP000722750"/>
    </source>
</evidence>
<protein>
    <recommendedName>
        <fullName evidence="3">DUF2281 domain-containing protein</fullName>
    </recommendedName>
</protein>
<reference evidence="1" key="1">
    <citation type="journal article" date="2021" name="ISME J.">
        <title>Fine-scale metabolic discontinuity in a stratified prokaryote microbiome of a Red Sea deep halocline.</title>
        <authorList>
            <person name="Michoud G."/>
            <person name="Ngugi D.K."/>
            <person name="Barozzi A."/>
            <person name="Merlino G."/>
            <person name="Calleja M.L."/>
            <person name="Delgado-Huertas A."/>
            <person name="Moran X.A.G."/>
            <person name="Daffonchio D."/>
        </authorList>
    </citation>
    <scope>NUCLEOTIDE SEQUENCE</scope>
    <source>
        <strain evidence="1">SuakinDeep_MAG55_1</strain>
    </source>
</reference>
<dbReference type="EMBL" id="JAANXD010000064">
    <property type="protein sequence ID" value="MBS1258515.1"/>
    <property type="molecule type" value="Genomic_DNA"/>
</dbReference>
<evidence type="ECO:0008006" key="3">
    <source>
        <dbReference type="Google" id="ProtNLM"/>
    </source>
</evidence>
<dbReference type="Proteomes" id="UP000722750">
    <property type="component" value="Unassembled WGS sequence"/>
</dbReference>
<sequence length="71" mass="8484">MQILNAKQKLEEIISSLPESKLEEVIDFACFLRNREEADEQLRMQMDSHAYKDWMSPENDIYDEVFKDEAK</sequence>
<comment type="caution">
    <text evidence="1">The sequence shown here is derived from an EMBL/GenBank/DDBJ whole genome shotgun (WGS) entry which is preliminary data.</text>
</comment>